<name>Q7UJ12_RHOBA</name>
<dbReference type="InParanoid" id="Q7UJ12"/>
<dbReference type="Proteomes" id="UP000001025">
    <property type="component" value="Chromosome"/>
</dbReference>
<keyword evidence="2" id="KW-1185">Reference proteome</keyword>
<evidence type="ECO:0000313" key="2">
    <source>
        <dbReference type="Proteomes" id="UP000001025"/>
    </source>
</evidence>
<sequence length="117" mass="12921">MMTVRNEVFGMFVICREEPADYEFFGKSLEEQCGHITVLPAMSGGTRRNPSKGSAKHDQIRICLTWDQVTSSEKKHSGKITVSLDEAIELANELLSSVLEAKQARSELDRASMGGNS</sequence>
<organism evidence="1 2">
    <name type="scientific">Rhodopirellula baltica (strain DSM 10527 / NCIMB 13988 / SH1)</name>
    <dbReference type="NCBI Taxonomy" id="243090"/>
    <lineage>
        <taxon>Bacteria</taxon>
        <taxon>Pseudomonadati</taxon>
        <taxon>Planctomycetota</taxon>
        <taxon>Planctomycetia</taxon>
        <taxon>Pirellulales</taxon>
        <taxon>Pirellulaceae</taxon>
        <taxon>Rhodopirellula</taxon>
    </lineage>
</organism>
<dbReference type="EMBL" id="BX294154">
    <property type="protein sequence ID" value="CAD77448.1"/>
    <property type="molecule type" value="Genomic_DNA"/>
</dbReference>
<evidence type="ECO:0000313" key="1">
    <source>
        <dbReference type="EMBL" id="CAD77448.1"/>
    </source>
</evidence>
<reference evidence="1 2" key="1">
    <citation type="journal article" date="2003" name="Proc. Natl. Acad. Sci. U.S.A.">
        <title>Complete genome sequence of the marine planctomycete Pirellula sp. strain 1.</title>
        <authorList>
            <person name="Gloeckner F.O."/>
            <person name="Kube M."/>
            <person name="Bauer M."/>
            <person name="Teeling H."/>
            <person name="Lombardot T."/>
            <person name="Ludwig W."/>
            <person name="Gade D."/>
            <person name="Beck A."/>
            <person name="Borzym K."/>
            <person name="Heitmann K."/>
            <person name="Rabus R."/>
            <person name="Schlesner H."/>
            <person name="Amann R."/>
            <person name="Reinhardt R."/>
        </authorList>
    </citation>
    <scope>NUCLEOTIDE SEQUENCE [LARGE SCALE GENOMIC DNA]</scope>
    <source>
        <strain evidence="2">DSM 10527 / NCIMB 13988 / SH1</strain>
    </source>
</reference>
<protein>
    <submittedName>
        <fullName evidence="1">Uncharacterized protein</fullName>
    </submittedName>
</protein>
<proteinExistence type="predicted"/>
<dbReference type="EnsemblBacteria" id="CAD77448">
    <property type="protein sequence ID" value="CAD77448"/>
    <property type="gene ID" value="RB12204"/>
</dbReference>
<dbReference type="HOGENOM" id="CLU_2083008_0_0_0"/>
<dbReference type="AlphaFoldDB" id="Q7UJ12"/>
<accession>Q7UJ12</accession>
<gene>
    <name evidence="1" type="ordered locus">RB12204</name>
</gene>
<dbReference type="KEGG" id="rba:RB12204"/>
<dbReference type="STRING" id="243090.RB12204"/>